<keyword evidence="2" id="KW-1185">Reference proteome</keyword>
<proteinExistence type="predicted"/>
<organism evidence="1 2">
    <name type="scientific">Senna tora</name>
    <dbReference type="NCBI Taxonomy" id="362788"/>
    <lineage>
        <taxon>Eukaryota</taxon>
        <taxon>Viridiplantae</taxon>
        <taxon>Streptophyta</taxon>
        <taxon>Embryophyta</taxon>
        <taxon>Tracheophyta</taxon>
        <taxon>Spermatophyta</taxon>
        <taxon>Magnoliopsida</taxon>
        <taxon>eudicotyledons</taxon>
        <taxon>Gunneridae</taxon>
        <taxon>Pentapetalae</taxon>
        <taxon>rosids</taxon>
        <taxon>fabids</taxon>
        <taxon>Fabales</taxon>
        <taxon>Fabaceae</taxon>
        <taxon>Caesalpinioideae</taxon>
        <taxon>Cassia clade</taxon>
        <taxon>Senna</taxon>
    </lineage>
</organism>
<name>A0A834TS00_9FABA</name>
<accession>A0A834TS00</accession>
<protein>
    <submittedName>
        <fullName evidence="1">Uncharacterized protein</fullName>
    </submittedName>
</protein>
<evidence type="ECO:0000313" key="2">
    <source>
        <dbReference type="Proteomes" id="UP000634136"/>
    </source>
</evidence>
<comment type="caution">
    <text evidence="1">The sequence shown here is derived from an EMBL/GenBank/DDBJ whole genome shotgun (WGS) entry which is preliminary data.</text>
</comment>
<dbReference type="AlphaFoldDB" id="A0A834TS00"/>
<dbReference type="EMBL" id="JAAIUW010000006">
    <property type="protein sequence ID" value="KAF7826689.1"/>
    <property type="molecule type" value="Genomic_DNA"/>
</dbReference>
<evidence type="ECO:0000313" key="1">
    <source>
        <dbReference type="EMBL" id="KAF7826689.1"/>
    </source>
</evidence>
<dbReference type="Proteomes" id="UP000634136">
    <property type="component" value="Unassembled WGS sequence"/>
</dbReference>
<gene>
    <name evidence="1" type="ORF">G2W53_017853</name>
</gene>
<sequence>MSHSIGFPMNPNKGDLRELSTCRSNTIKEGTNWSKDGPPFHDLIQDPLAITFNNESLDSQTEDAQLVIVPLREGTLKQLDQINIFDRFFNKRDPIPLPEITESWAPKESMEGRLILKVTKGTLWRHTKPFWASREQTGKISFRILHTKCLSLPGNLDFQTLRQTSGCCILLSDLEVQERHGISLINLFLELPYLPSHMAKCIFVPKGERILHAFKLIKSAIQGRQTTRIAPVRHNKIHTLAMPCPHFLKAKRHCYQTLSPTNMSSVGRGPTVAPSKRMALKTKINQGTIINSHSKIAHGRFKSSGSAKLFPLMNAFTKISYQAPRNILFLLSTNSLPEVSEIWHNELLTSIPFKDTCSTIVTIHPRGTVITTQQRGHQSIGLHDGAFLVEGHKVHPPMPPLKEKGGLHEAKEQLVHQRRTLVKMSLNFSNFVQILVSPWVSQIFFPARLQADKKQGNIGHFTSVMNEAQCLLMESTIPFLHNFRLSNMGMLLSNPFFVLFSI</sequence>
<reference evidence="1" key="1">
    <citation type="submission" date="2020-09" db="EMBL/GenBank/DDBJ databases">
        <title>Genome-Enabled Discovery of Anthraquinone Biosynthesis in Senna tora.</title>
        <authorList>
            <person name="Kang S.-H."/>
            <person name="Pandey R.P."/>
            <person name="Lee C.-M."/>
            <person name="Sim J.-S."/>
            <person name="Jeong J.-T."/>
            <person name="Choi B.-S."/>
            <person name="Jung M."/>
            <person name="Ginzburg D."/>
            <person name="Zhao K."/>
            <person name="Won S.Y."/>
            <person name="Oh T.-J."/>
            <person name="Yu Y."/>
            <person name="Kim N.-H."/>
            <person name="Lee O.R."/>
            <person name="Lee T.-H."/>
            <person name="Bashyal P."/>
            <person name="Kim T.-S."/>
            <person name="Lee W.-H."/>
            <person name="Kawkins C."/>
            <person name="Kim C.-K."/>
            <person name="Kim J.S."/>
            <person name="Ahn B.O."/>
            <person name="Rhee S.Y."/>
            <person name="Sohng J.K."/>
        </authorList>
    </citation>
    <scope>NUCLEOTIDE SEQUENCE</scope>
    <source>
        <tissue evidence="1">Leaf</tissue>
    </source>
</reference>